<dbReference type="InterPro" id="IPR005467">
    <property type="entry name" value="His_kinase_dom"/>
</dbReference>
<keyword evidence="9" id="KW-0812">Transmembrane</keyword>
<feature type="domain" description="Histidine kinase" evidence="10">
    <location>
        <begin position="286"/>
        <end position="514"/>
    </location>
</feature>
<evidence type="ECO:0000256" key="6">
    <source>
        <dbReference type="ARBA" id="ARBA00022777"/>
    </source>
</evidence>
<dbReference type="RefSeq" id="WP_149466902.1">
    <property type="nucleotide sequence ID" value="NZ_QOKW01000001.1"/>
</dbReference>
<dbReference type="PRINTS" id="PR00344">
    <property type="entry name" value="BCTRLSENSOR"/>
</dbReference>
<keyword evidence="7" id="KW-0067">ATP-binding</keyword>
<dbReference type="OrthoDB" id="9789238at2"/>
<feature type="domain" description="PAC" evidence="11">
    <location>
        <begin position="222"/>
        <end position="273"/>
    </location>
</feature>
<keyword evidence="9" id="KW-1133">Transmembrane helix</keyword>
<dbReference type="EMBL" id="QOKW01000001">
    <property type="protein sequence ID" value="KAA0683921.1"/>
    <property type="molecule type" value="Genomic_DNA"/>
</dbReference>
<evidence type="ECO:0000256" key="8">
    <source>
        <dbReference type="ARBA" id="ARBA00023012"/>
    </source>
</evidence>
<evidence type="ECO:0000256" key="2">
    <source>
        <dbReference type="ARBA" id="ARBA00012438"/>
    </source>
</evidence>
<dbReference type="PROSITE" id="PS50113">
    <property type="entry name" value="PAC"/>
    <property type="match status" value="1"/>
</dbReference>
<keyword evidence="5" id="KW-0547">Nucleotide-binding</keyword>
<evidence type="ECO:0000256" key="9">
    <source>
        <dbReference type="SAM" id="Phobius"/>
    </source>
</evidence>
<name>A0A9W7NNQ3_9PROT</name>
<dbReference type="Pfam" id="PF08448">
    <property type="entry name" value="PAS_4"/>
    <property type="match status" value="1"/>
</dbReference>
<dbReference type="Pfam" id="PF25487">
    <property type="entry name" value="ETR1_N"/>
    <property type="match status" value="1"/>
</dbReference>
<dbReference type="InterPro" id="IPR036890">
    <property type="entry name" value="HATPase_C_sf"/>
</dbReference>
<evidence type="ECO:0000256" key="4">
    <source>
        <dbReference type="ARBA" id="ARBA00022679"/>
    </source>
</evidence>
<evidence type="ECO:0000256" key="5">
    <source>
        <dbReference type="ARBA" id="ARBA00022741"/>
    </source>
</evidence>
<dbReference type="SUPFAM" id="SSF47384">
    <property type="entry name" value="Homodimeric domain of signal transducing histidine kinase"/>
    <property type="match status" value="1"/>
</dbReference>
<proteinExistence type="predicted"/>
<feature type="transmembrane region" description="Helical" evidence="9">
    <location>
        <begin position="32"/>
        <end position="53"/>
    </location>
</feature>
<dbReference type="CDD" id="cd00082">
    <property type="entry name" value="HisKA"/>
    <property type="match status" value="1"/>
</dbReference>
<dbReference type="CDD" id="cd00130">
    <property type="entry name" value="PAS"/>
    <property type="match status" value="1"/>
</dbReference>
<dbReference type="InterPro" id="IPR003661">
    <property type="entry name" value="HisK_dim/P_dom"/>
</dbReference>
<dbReference type="Gene3D" id="1.10.287.130">
    <property type="match status" value="1"/>
</dbReference>
<evidence type="ECO:0000259" key="10">
    <source>
        <dbReference type="PROSITE" id="PS50109"/>
    </source>
</evidence>
<dbReference type="AlphaFoldDB" id="A0A9W7NNQ3"/>
<dbReference type="Pfam" id="PF00512">
    <property type="entry name" value="HisKA"/>
    <property type="match status" value="1"/>
</dbReference>
<dbReference type="InterPro" id="IPR058544">
    <property type="entry name" value="ETR1_N"/>
</dbReference>
<dbReference type="InterPro" id="IPR013656">
    <property type="entry name" value="PAS_4"/>
</dbReference>
<gene>
    <name evidence="12" type="ORF">DS843_00280</name>
</gene>
<reference evidence="12 13" key="1">
    <citation type="submission" date="2018-07" db="EMBL/GenBank/DDBJ databases">
        <title>Genome sequence of Azospirillum sp. ATCC 49961.</title>
        <authorList>
            <person name="Sant'Anna F.H."/>
            <person name="Baldani J.I."/>
            <person name="Zilli J.E."/>
            <person name="Reis V.M."/>
            <person name="Hartmann A."/>
            <person name="Cruz L."/>
            <person name="de Souza E.M."/>
            <person name="de Oliveira Pedrosa F."/>
            <person name="Passaglia L.M.P."/>
        </authorList>
    </citation>
    <scope>NUCLEOTIDE SEQUENCE [LARGE SCALE GENOMIC DNA]</scope>
    <source>
        <strain evidence="12 13">ATCC 49961</strain>
    </source>
</reference>
<dbReference type="GO" id="GO:0000155">
    <property type="term" value="F:phosphorelay sensor kinase activity"/>
    <property type="evidence" value="ECO:0007669"/>
    <property type="project" value="InterPro"/>
</dbReference>
<dbReference type="Gene3D" id="3.30.450.20">
    <property type="entry name" value="PAS domain"/>
    <property type="match status" value="1"/>
</dbReference>
<dbReference type="InterPro" id="IPR003594">
    <property type="entry name" value="HATPase_dom"/>
</dbReference>
<dbReference type="InterPro" id="IPR036097">
    <property type="entry name" value="HisK_dim/P_sf"/>
</dbReference>
<evidence type="ECO:0000313" key="12">
    <source>
        <dbReference type="EMBL" id="KAA0683921.1"/>
    </source>
</evidence>
<dbReference type="InterPro" id="IPR035965">
    <property type="entry name" value="PAS-like_dom_sf"/>
</dbReference>
<keyword evidence="8" id="KW-0902">Two-component regulatory system</keyword>
<keyword evidence="3" id="KW-0597">Phosphoprotein</keyword>
<evidence type="ECO:0000256" key="3">
    <source>
        <dbReference type="ARBA" id="ARBA00022553"/>
    </source>
</evidence>
<evidence type="ECO:0000256" key="7">
    <source>
        <dbReference type="ARBA" id="ARBA00022840"/>
    </source>
</evidence>
<dbReference type="SUPFAM" id="SSF55785">
    <property type="entry name" value="PYP-like sensor domain (PAS domain)"/>
    <property type="match status" value="1"/>
</dbReference>
<dbReference type="NCBIfam" id="TIGR00229">
    <property type="entry name" value="sensory_box"/>
    <property type="match status" value="1"/>
</dbReference>
<feature type="transmembrane region" description="Helical" evidence="9">
    <location>
        <begin position="96"/>
        <end position="114"/>
    </location>
</feature>
<evidence type="ECO:0000256" key="1">
    <source>
        <dbReference type="ARBA" id="ARBA00000085"/>
    </source>
</evidence>
<keyword evidence="9" id="KW-0472">Membrane</keyword>
<dbReference type="Pfam" id="PF02518">
    <property type="entry name" value="HATPase_c"/>
    <property type="match status" value="1"/>
</dbReference>
<dbReference type="SMART" id="SM00388">
    <property type="entry name" value="HisKA"/>
    <property type="match status" value="1"/>
</dbReference>
<dbReference type="InterPro" id="IPR000014">
    <property type="entry name" value="PAS"/>
</dbReference>
<comment type="caution">
    <text evidence="12">The sequence shown here is derived from an EMBL/GenBank/DDBJ whole genome shotgun (WGS) entry which is preliminary data.</text>
</comment>
<dbReference type="SUPFAM" id="SSF55874">
    <property type="entry name" value="ATPase domain of HSP90 chaperone/DNA topoisomerase II/histidine kinase"/>
    <property type="match status" value="1"/>
</dbReference>
<sequence length="525" mass="57290">MFGGAESFFDTSEYLPHGVCLFWRPEILTLHIVSDALTGLSYYSIPVALLYFVRKRRDVAFSWIVWLFAAFILACGTTHFFGLWTLWYPDYAVEGIVKGITALVSVLTAVALWVQMPKALAVPSTGQLAAANAALHREIETRRQAELRYASFFNNLAEGLFVVTVLPDGNFVYDTLNPAHARATGIDPETIRGRLVRDAVPPETADAVIERYGACVAAGGPIDYEETLELPVGRRTWHTVLVPVRGEDGRVVQILGSSRDITDRKKLQEELVQASKLATLGTLAAGMAHEMSQPLNIIRIWAENALSRLRDGDADTTRLDKVLTIVSEQAERMGRIIDHMRTFSRRDGATQRFDPAASVRSAVELVANQFALENVEVVSDIPAMDCVTRGRPLQLEQVIVNLLSNARDAILEWRADPDGSPAAGRIAVSMRCDMTAGRAVVTITDDGGGIDPDILPRIFDPFFTTKEVGKGTGLGLSIAHGIVDAMGGRIEASNVTHESGGQGVRFTITVPVSKPSVQDVERAHA</sequence>
<accession>A0A9W7NNQ3</accession>
<feature type="transmembrane region" description="Helical" evidence="9">
    <location>
        <begin position="60"/>
        <end position="84"/>
    </location>
</feature>
<dbReference type="Gene3D" id="3.30.565.10">
    <property type="entry name" value="Histidine kinase-like ATPase, C-terminal domain"/>
    <property type="match status" value="1"/>
</dbReference>
<dbReference type="PROSITE" id="PS50109">
    <property type="entry name" value="HIS_KIN"/>
    <property type="match status" value="1"/>
</dbReference>
<keyword evidence="13" id="KW-1185">Reference proteome</keyword>
<organism evidence="12 13">
    <name type="scientific">Roseomonas genomospecies 6</name>
    <dbReference type="NCBI Taxonomy" id="214106"/>
    <lineage>
        <taxon>Bacteria</taxon>
        <taxon>Pseudomonadati</taxon>
        <taxon>Pseudomonadota</taxon>
        <taxon>Alphaproteobacteria</taxon>
        <taxon>Acetobacterales</taxon>
        <taxon>Roseomonadaceae</taxon>
        <taxon>Roseomonas</taxon>
    </lineage>
</organism>
<keyword evidence="4" id="KW-0808">Transferase</keyword>
<dbReference type="Proteomes" id="UP000480854">
    <property type="component" value="Unassembled WGS sequence"/>
</dbReference>
<dbReference type="GO" id="GO:0005524">
    <property type="term" value="F:ATP binding"/>
    <property type="evidence" value="ECO:0007669"/>
    <property type="project" value="UniProtKB-KW"/>
</dbReference>
<comment type="catalytic activity">
    <reaction evidence="1">
        <text>ATP + protein L-histidine = ADP + protein N-phospho-L-histidine.</text>
        <dbReference type="EC" id="2.7.13.3"/>
    </reaction>
</comment>
<keyword evidence="6" id="KW-0418">Kinase</keyword>
<dbReference type="InterPro" id="IPR000700">
    <property type="entry name" value="PAS-assoc_C"/>
</dbReference>
<dbReference type="PANTHER" id="PTHR43065:SF46">
    <property type="entry name" value="C4-DICARBOXYLATE TRANSPORT SENSOR PROTEIN DCTB"/>
    <property type="match status" value="1"/>
</dbReference>
<protein>
    <recommendedName>
        <fullName evidence="2">histidine kinase</fullName>
        <ecNumber evidence="2">2.7.13.3</ecNumber>
    </recommendedName>
</protein>
<dbReference type="PANTHER" id="PTHR43065">
    <property type="entry name" value="SENSOR HISTIDINE KINASE"/>
    <property type="match status" value="1"/>
</dbReference>
<evidence type="ECO:0000259" key="11">
    <source>
        <dbReference type="PROSITE" id="PS50113"/>
    </source>
</evidence>
<dbReference type="SMART" id="SM00387">
    <property type="entry name" value="HATPase_c"/>
    <property type="match status" value="1"/>
</dbReference>
<dbReference type="InterPro" id="IPR004358">
    <property type="entry name" value="Sig_transdc_His_kin-like_C"/>
</dbReference>
<evidence type="ECO:0000313" key="13">
    <source>
        <dbReference type="Proteomes" id="UP000480854"/>
    </source>
</evidence>
<dbReference type="EC" id="2.7.13.3" evidence="2"/>